<accession>A0ABQ7K978</accession>
<evidence type="ECO:0000313" key="2">
    <source>
        <dbReference type="Proteomes" id="UP001194696"/>
    </source>
</evidence>
<gene>
    <name evidence="1" type="ORF">BGZ96_002555</name>
</gene>
<evidence type="ECO:0008006" key="3">
    <source>
        <dbReference type="Google" id="ProtNLM"/>
    </source>
</evidence>
<dbReference type="PANTHER" id="PTHR24114">
    <property type="entry name" value="LEUCINE RICH REPEAT FAMILY PROTEIN"/>
    <property type="match status" value="1"/>
</dbReference>
<dbReference type="PANTHER" id="PTHR24114:SF2">
    <property type="entry name" value="F-BOX DOMAIN-CONTAINING PROTEIN-RELATED"/>
    <property type="match status" value="1"/>
</dbReference>
<keyword evidence="2" id="KW-1185">Reference proteome</keyword>
<dbReference type="InterPro" id="IPR052394">
    <property type="entry name" value="LRR-containing"/>
</dbReference>
<reference evidence="1 2" key="1">
    <citation type="journal article" date="2020" name="Fungal Divers.">
        <title>Resolving the Mortierellaceae phylogeny through synthesis of multi-gene phylogenetics and phylogenomics.</title>
        <authorList>
            <person name="Vandepol N."/>
            <person name="Liber J."/>
            <person name="Desiro A."/>
            <person name="Na H."/>
            <person name="Kennedy M."/>
            <person name="Barry K."/>
            <person name="Grigoriev I.V."/>
            <person name="Miller A.N."/>
            <person name="O'Donnell K."/>
            <person name="Stajich J.E."/>
            <person name="Bonito G."/>
        </authorList>
    </citation>
    <scope>NUCLEOTIDE SEQUENCE [LARGE SCALE GENOMIC DNA]</scope>
    <source>
        <strain evidence="1 2">AD045</strain>
    </source>
</reference>
<proteinExistence type="predicted"/>
<dbReference type="SUPFAM" id="SSF52047">
    <property type="entry name" value="RNI-like"/>
    <property type="match status" value="1"/>
</dbReference>
<protein>
    <recommendedName>
        <fullName evidence="3">RNI-like protein</fullName>
    </recommendedName>
</protein>
<name>A0ABQ7K978_9FUNG</name>
<comment type="caution">
    <text evidence="1">The sequence shown here is derived from an EMBL/GenBank/DDBJ whole genome shotgun (WGS) entry which is preliminary data.</text>
</comment>
<dbReference type="Pfam" id="PF13516">
    <property type="entry name" value="LRR_6"/>
    <property type="match status" value="2"/>
</dbReference>
<dbReference type="Gene3D" id="3.80.10.10">
    <property type="entry name" value="Ribonuclease Inhibitor"/>
    <property type="match status" value="1"/>
</dbReference>
<evidence type="ECO:0000313" key="1">
    <source>
        <dbReference type="EMBL" id="KAG0293601.1"/>
    </source>
</evidence>
<dbReference type="SMART" id="SM00368">
    <property type="entry name" value="LRR_RI"/>
    <property type="match status" value="2"/>
</dbReference>
<sequence>MSYSSGMLQTHALDLHEIRSKIASFLCPKDLPSCVRVSQDWNASFTPSLYSSVVLSVVLLEHGPSIESINRNKQLIRHLKITSAYVKLSTRKDKVVSIIVANSTLTTLDLSFNSIEDDGAKALAKALKTNSTLTTLELSDNMIGGNGAQALAEALKTNSTLTTFDWGSIYD</sequence>
<dbReference type="InterPro" id="IPR001611">
    <property type="entry name" value="Leu-rich_rpt"/>
</dbReference>
<dbReference type="Proteomes" id="UP001194696">
    <property type="component" value="Unassembled WGS sequence"/>
</dbReference>
<dbReference type="InterPro" id="IPR032675">
    <property type="entry name" value="LRR_dom_sf"/>
</dbReference>
<organism evidence="1 2">
    <name type="scientific">Linnemannia gamsii</name>
    <dbReference type="NCBI Taxonomy" id="64522"/>
    <lineage>
        <taxon>Eukaryota</taxon>
        <taxon>Fungi</taxon>
        <taxon>Fungi incertae sedis</taxon>
        <taxon>Mucoromycota</taxon>
        <taxon>Mortierellomycotina</taxon>
        <taxon>Mortierellomycetes</taxon>
        <taxon>Mortierellales</taxon>
        <taxon>Mortierellaceae</taxon>
        <taxon>Linnemannia</taxon>
    </lineage>
</organism>
<dbReference type="EMBL" id="JAAAIM010000149">
    <property type="protein sequence ID" value="KAG0293601.1"/>
    <property type="molecule type" value="Genomic_DNA"/>
</dbReference>